<dbReference type="GO" id="GO:0006006">
    <property type="term" value="P:glucose metabolic process"/>
    <property type="evidence" value="ECO:0007669"/>
    <property type="project" value="TreeGrafter"/>
</dbReference>
<dbReference type="PROSITE" id="PS00545">
    <property type="entry name" value="ALDOSE_1_EPIMERASE"/>
    <property type="match status" value="1"/>
</dbReference>
<dbReference type="InterPro" id="IPR014718">
    <property type="entry name" value="GH-type_carb-bd"/>
</dbReference>
<dbReference type="PANTHER" id="PTHR10091:SF0">
    <property type="entry name" value="GALACTOSE MUTAROTASE"/>
    <property type="match status" value="1"/>
</dbReference>
<protein>
    <recommendedName>
        <fullName evidence="3">Aldose 1-epimerase</fullName>
    </recommendedName>
</protein>
<comment type="caution">
    <text evidence="1">The sequence shown here is derived from an EMBL/GenBank/DDBJ whole genome shotgun (WGS) entry which is preliminary data.</text>
</comment>
<organism evidence="1 2">
    <name type="scientific">Gomphillus americanus</name>
    <dbReference type="NCBI Taxonomy" id="1940652"/>
    <lineage>
        <taxon>Eukaryota</taxon>
        <taxon>Fungi</taxon>
        <taxon>Dikarya</taxon>
        <taxon>Ascomycota</taxon>
        <taxon>Pezizomycotina</taxon>
        <taxon>Lecanoromycetes</taxon>
        <taxon>OSLEUM clade</taxon>
        <taxon>Ostropomycetidae</taxon>
        <taxon>Ostropales</taxon>
        <taxon>Graphidaceae</taxon>
        <taxon>Gomphilloideae</taxon>
        <taxon>Gomphillus</taxon>
    </lineage>
</organism>
<dbReference type="InterPro" id="IPR008183">
    <property type="entry name" value="Aldose_1/G6P_1-epimerase"/>
</dbReference>
<accession>A0A8H3IF23</accession>
<proteinExistence type="predicted"/>
<dbReference type="OrthoDB" id="274691at2759"/>
<dbReference type="AlphaFoldDB" id="A0A8H3IF23"/>
<evidence type="ECO:0000313" key="1">
    <source>
        <dbReference type="EMBL" id="CAF9913505.1"/>
    </source>
</evidence>
<dbReference type="InterPro" id="IPR018052">
    <property type="entry name" value="Ald1_epimerase_CS"/>
</dbReference>
<gene>
    <name evidence="1" type="ORF">GOMPHAMPRED_007942</name>
</gene>
<dbReference type="GO" id="GO:0030246">
    <property type="term" value="F:carbohydrate binding"/>
    <property type="evidence" value="ECO:0007669"/>
    <property type="project" value="InterPro"/>
</dbReference>
<reference evidence="1" key="1">
    <citation type="submission" date="2021-03" db="EMBL/GenBank/DDBJ databases">
        <authorList>
            <person name="Tagirdzhanova G."/>
        </authorList>
    </citation>
    <scope>NUCLEOTIDE SEQUENCE</scope>
</reference>
<evidence type="ECO:0008006" key="3">
    <source>
        <dbReference type="Google" id="ProtNLM"/>
    </source>
</evidence>
<dbReference type="EMBL" id="CAJPDQ010000008">
    <property type="protein sequence ID" value="CAF9913505.1"/>
    <property type="molecule type" value="Genomic_DNA"/>
</dbReference>
<dbReference type="GO" id="GO:0033499">
    <property type="term" value="P:galactose catabolic process via UDP-galactose, Leloir pathway"/>
    <property type="evidence" value="ECO:0007669"/>
    <property type="project" value="TreeGrafter"/>
</dbReference>
<evidence type="ECO:0000313" key="2">
    <source>
        <dbReference type="Proteomes" id="UP000664169"/>
    </source>
</evidence>
<keyword evidence="2" id="KW-1185">Reference proteome</keyword>
<dbReference type="SUPFAM" id="SSF74650">
    <property type="entry name" value="Galactose mutarotase-like"/>
    <property type="match status" value="1"/>
</dbReference>
<sequence length="371" mass="40947">MSKPLVTTIAYGATWTHFYVPTSASTVQDILLSFPDDELYESHPHPYFGNTIGRVANRIANGRLLDLNGKDYELSINESTDSFSNTLHGGNRGWSKQVWSGPVETVRGVWDQNIKNLDGNNEKKGIIYTLANQDGDQGFPGTVRVQTFYFEGRGSKGEVVLEIEYEARLLDETVEATVISMTNHAYFNLNGPVSNASNREERWNLASHTASLSTSQSLVLESGGSGIPVGSIDYHPSVPQEPHKSFGLTGDDGETRAIDDCFVLPEYVENQTSIAIDTRPQPLQDLATLKGDKTGIVLKVQSTEPAFQFYTGKFTDVGPYPGGQGYGAFSGLCVEPSRFVNAAGRQDWRSQVLLRKGEVFGARNRYWAWKE</sequence>
<dbReference type="Pfam" id="PF01263">
    <property type="entry name" value="Aldose_epim"/>
    <property type="match status" value="1"/>
</dbReference>
<dbReference type="InterPro" id="IPR011013">
    <property type="entry name" value="Gal_mutarotase_sf_dom"/>
</dbReference>
<dbReference type="PANTHER" id="PTHR10091">
    <property type="entry name" value="ALDOSE-1-EPIMERASE"/>
    <property type="match status" value="1"/>
</dbReference>
<dbReference type="Proteomes" id="UP000664169">
    <property type="component" value="Unassembled WGS sequence"/>
</dbReference>
<name>A0A8H3IF23_9LECA</name>
<dbReference type="Gene3D" id="2.70.98.10">
    <property type="match status" value="1"/>
</dbReference>
<dbReference type="GO" id="GO:0004034">
    <property type="term" value="F:aldose 1-epimerase activity"/>
    <property type="evidence" value="ECO:0007669"/>
    <property type="project" value="TreeGrafter"/>
</dbReference>